<dbReference type="AlphaFoldDB" id="E6SHM8"/>
<organism evidence="2 3">
    <name type="scientific">Thermaerobacter marianensis (strain ATCC 700841 / DSM 12885 / JCM 10246 / 7p75a)</name>
    <dbReference type="NCBI Taxonomy" id="644966"/>
    <lineage>
        <taxon>Bacteria</taxon>
        <taxon>Bacillati</taxon>
        <taxon>Bacillota</taxon>
        <taxon>Clostridia</taxon>
        <taxon>Eubacteriales</taxon>
        <taxon>Clostridiales Family XVII. Incertae Sedis</taxon>
        <taxon>Thermaerobacter</taxon>
    </lineage>
</organism>
<proteinExistence type="predicted"/>
<evidence type="ECO:0000256" key="1">
    <source>
        <dbReference type="SAM" id="Phobius"/>
    </source>
</evidence>
<keyword evidence="1" id="KW-1133">Transmembrane helix</keyword>
<sequence length="176" mass="18508">MVLLLLAGLAGVLGVVGIRRSLVDRVQGHGLTRHLLRLPWFHRDTGAGGFLLVSNLVLFGAALALLAGVVRLQVPYLHWLVMAGAVVASVYLWLCTAAACRVRGRHSVRVALLGSSPYLLLAAAFSYRLAGLQPAYPGDDLVMAAVGLIAAVLVTAVAFATCLLIVGFSGRRTRAA</sequence>
<reference evidence="3" key="2">
    <citation type="journal article" date="2010" name="Stand. Genomic Sci.">
        <title>Complete genome sequence of Thermaerobacter marianensis type strain (7p75aT).</title>
        <authorList>
            <person name="Han C."/>
            <person name="Gu W."/>
            <person name="Zhang X."/>
            <person name="Lapidus A."/>
            <person name="Nolan M."/>
            <person name="Copeland A."/>
            <person name="Lucas S."/>
            <person name="Glavina Del Rio T."/>
            <person name="Tice H."/>
            <person name="Cheng J."/>
            <person name="Tapia R."/>
            <person name="Goodwin L."/>
            <person name="Pitluck S."/>
            <person name="Pagani I."/>
            <person name="Ivanova N."/>
            <person name="Mavromatis K."/>
            <person name="Mikhailova N."/>
            <person name="Pati A."/>
            <person name="Chen A."/>
            <person name="Palaniappan K."/>
            <person name="Land M."/>
            <person name="Hauser L."/>
            <person name="Chang Y."/>
            <person name="Jeffries C."/>
            <person name="Schneider S."/>
            <person name="Rohde M."/>
            <person name="Goker M."/>
            <person name="Pukall R."/>
            <person name="Woyke T."/>
            <person name="Bristow J."/>
            <person name="Eisen J."/>
            <person name="Markowitz V."/>
            <person name="Hugenholtz P."/>
            <person name="Kyrpides N."/>
            <person name="Klenk H."/>
            <person name="Detter J."/>
        </authorList>
    </citation>
    <scope>NUCLEOTIDE SEQUENCE [LARGE SCALE GENOMIC DNA]</scope>
    <source>
        <strain evidence="3">ATCC 700841 / DSM 12885 / JCM 10246 / 7p75a</strain>
    </source>
</reference>
<dbReference type="EMBL" id="CP002344">
    <property type="protein sequence ID" value="ADU51823.1"/>
    <property type="molecule type" value="Genomic_DNA"/>
</dbReference>
<name>E6SHM8_THEM7</name>
<feature type="transmembrane region" description="Helical" evidence="1">
    <location>
        <begin position="142"/>
        <end position="168"/>
    </location>
</feature>
<dbReference type="KEGG" id="tmr:Tmar_1715"/>
<keyword evidence="1" id="KW-0812">Transmembrane</keyword>
<dbReference type="Proteomes" id="UP000008915">
    <property type="component" value="Chromosome"/>
</dbReference>
<gene>
    <name evidence="2" type="ordered locus">Tmar_1715</name>
</gene>
<feature type="transmembrane region" description="Helical" evidence="1">
    <location>
        <begin position="110"/>
        <end position="130"/>
    </location>
</feature>
<keyword evidence="3" id="KW-1185">Reference proteome</keyword>
<feature type="transmembrane region" description="Helical" evidence="1">
    <location>
        <begin position="44"/>
        <end position="70"/>
    </location>
</feature>
<dbReference type="eggNOG" id="ENOG5030IMY">
    <property type="taxonomic scope" value="Bacteria"/>
</dbReference>
<reference evidence="2 3" key="1">
    <citation type="journal article" date="2010" name="Stand. Genomic Sci.">
        <title>Complete genome sequence of Thermaerobacter marianensis type strain (7p75a).</title>
        <authorList>
            <person name="Han C."/>
            <person name="Gu W."/>
            <person name="Zhang X."/>
            <person name="Lapidus A."/>
            <person name="Nolan M."/>
            <person name="Copeland A."/>
            <person name="Lucas S."/>
            <person name="Del Rio T.G."/>
            <person name="Tice H."/>
            <person name="Cheng J.F."/>
            <person name="Tapia R."/>
            <person name="Goodwin L."/>
            <person name="Pitluck S."/>
            <person name="Pagani I."/>
            <person name="Ivanova N."/>
            <person name="Mavromatis K."/>
            <person name="Mikhailova N."/>
            <person name="Pati A."/>
            <person name="Chen A."/>
            <person name="Palaniappan K."/>
            <person name="Land M."/>
            <person name="Hauser L."/>
            <person name="Chang Y.J."/>
            <person name="Jeffries C.D."/>
            <person name="Schneider S."/>
            <person name="Rohde M."/>
            <person name="Goker M."/>
            <person name="Pukall R."/>
            <person name="Woyke T."/>
            <person name="Bristow J."/>
            <person name="Eisen J.A."/>
            <person name="Markowitz V."/>
            <person name="Hugenholtz P."/>
            <person name="Kyrpides N.C."/>
            <person name="Klenk H.P."/>
            <person name="Detter J.C."/>
        </authorList>
    </citation>
    <scope>NUCLEOTIDE SEQUENCE [LARGE SCALE GENOMIC DNA]</scope>
    <source>
        <strain evidence="3">ATCC 700841 / DSM 12885 / JCM 10246 / 7p75a</strain>
    </source>
</reference>
<dbReference type="OrthoDB" id="2629110at2"/>
<evidence type="ECO:0000313" key="2">
    <source>
        <dbReference type="EMBL" id="ADU51823.1"/>
    </source>
</evidence>
<keyword evidence="1" id="KW-0472">Membrane</keyword>
<evidence type="ECO:0000313" key="3">
    <source>
        <dbReference type="Proteomes" id="UP000008915"/>
    </source>
</evidence>
<feature type="transmembrane region" description="Helical" evidence="1">
    <location>
        <begin position="6"/>
        <end position="23"/>
    </location>
</feature>
<dbReference type="RefSeq" id="WP_013496124.1">
    <property type="nucleotide sequence ID" value="NC_014831.1"/>
</dbReference>
<dbReference type="HOGENOM" id="CLU_1507635_0_0_9"/>
<protein>
    <submittedName>
        <fullName evidence="2">Uncharacterized protein</fullName>
    </submittedName>
</protein>
<dbReference type="STRING" id="644966.Tmar_1715"/>
<accession>E6SHM8</accession>
<feature type="transmembrane region" description="Helical" evidence="1">
    <location>
        <begin position="76"/>
        <end position="98"/>
    </location>
</feature>